<dbReference type="RefSeq" id="WP_023576833.1">
    <property type="nucleotide sequence ID" value="NZ_CBCSBQ010000009.1"/>
</dbReference>
<feature type="transmembrane region" description="Helical" evidence="8">
    <location>
        <begin position="315"/>
        <end position="341"/>
    </location>
</feature>
<feature type="transmembrane region" description="Helical" evidence="8">
    <location>
        <begin position="9"/>
        <end position="28"/>
    </location>
</feature>
<keyword evidence="5 8" id="KW-0812">Transmembrane</keyword>
<proteinExistence type="inferred from homology"/>
<dbReference type="InterPro" id="IPR002549">
    <property type="entry name" value="AI-2E-like"/>
</dbReference>
<feature type="transmembrane region" description="Helical" evidence="8">
    <location>
        <begin position="150"/>
        <end position="172"/>
    </location>
</feature>
<evidence type="ECO:0000256" key="3">
    <source>
        <dbReference type="ARBA" id="ARBA00022448"/>
    </source>
</evidence>
<evidence type="ECO:0000256" key="2">
    <source>
        <dbReference type="ARBA" id="ARBA00009773"/>
    </source>
</evidence>
<evidence type="ECO:0000313" key="10">
    <source>
        <dbReference type="Proteomes" id="UP000182124"/>
    </source>
</evidence>
<dbReference type="Proteomes" id="UP000182124">
    <property type="component" value="Unassembled WGS sequence"/>
</dbReference>
<evidence type="ECO:0000256" key="8">
    <source>
        <dbReference type="SAM" id="Phobius"/>
    </source>
</evidence>
<comment type="subcellular location">
    <subcellularLocation>
        <location evidence="1">Cell membrane</location>
        <topology evidence="1">Multi-pass membrane protein</topology>
    </subcellularLocation>
</comment>
<dbReference type="GO" id="GO:0055085">
    <property type="term" value="P:transmembrane transport"/>
    <property type="evidence" value="ECO:0007669"/>
    <property type="project" value="TreeGrafter"/>
</dbReference>
<dbReference type="Pfam" id="PF01594">
    <property type="entry name" value="AI-2E_transport"/>
    <property type="match status" value="1"/>
</dbReference>
<feature type="transmembrane region" description="Helical" evidence="8">
    <location>
        <begin position="208"/>
        <end position="230"/>
    </location>
</feature>
<keyword evidence="4" id="KW-1003">Cell membrane</keyword>
<feature type="transmembrane region" description="Helical" evidence="8">
    <location>
        <begin position="236"/>
        <end position="266"/>
    </location>
</feature>
<comment type="similarity">
    <text evidence="2">Belongs to the autoinducer-2 exporter (AI-2E) (TC 2.A.86) family.</text>
</comment>
<organism evidence="9 10">
    <name type="scientific">Flavobacterium saliperosum</name>
    <dbReference type="NCBI Taxonomy" id="329186"/>
    <lineage>
        <taxon>Bacteria</taxon>
        <taxon>Pseudomonadati</taxon>
        <taxon>Bacteroidota</taxon>
        <taxon>Flavobacteriia</taxon>
        <taxon>Flavobacteriales</taxon>
        <taxon>Flavobacteriaceae</taxon>
        <taxon>Flavobacterium</taxon>
    </lineage>
</organism>
<protein>
    <submittedName>
        <fullName evidence="9">Predicted PurR-regulated permease PerM</fullName>
    </submittedName>
</protein>
<dbReference type="PANTHER" id="PTHR21716">
    <property type="entry name" value="TRANSMEMBRANE PROTEIN"/>
    <property type="match status" value="1"/>
</dbReference>
<dbReference type="STRING" id="329186.SAMN02927925_01257"/>
<evidence type="ECO:0000256" key="1">
    <source>
        <dbReference type="ARBA" id="ARBA00004651"/>
    </source>
</evidence>
<feature type="transmembrane region" description="Helical" evidence="8">
    <location>
        <begin position="66"/>
        <end position="89"/>
    </location>
</feature>
<accession>A0A1G4VK38</accession>
<dbReference type="PANTHER" id="PTHR21716:SF53">
    <property type="entry name" value="PERMEASE PERM-RELATED"/>
    <property type="match status" value="1"/>
</dbReference>
<evidence type="ECO:0000256" key="7">
    <source>
        <dbReference type="ARBA" id="ARBA00023136"/>
    </source>
</evidence>
<name>A0A1G4VK38_9FLAO</name>
<dbReference type="AlphaFoldDB" id="A0A1G4VK38"/>
<dbReference type="eggNOG" id="COG0628">
    <property type="taxonomic scope" value="Bacteria"/>
</dbReference>
<keyword evidence="6 8" id="KW-1133">Transmembrane helix</keyword>
<keyword evidence="3" id="KW-0813">Transport</keyword>
<feature type="transmembrane region" description="Helical" evidence="8">
    <location>
        <begin position="34"/>
        <end position="54"/>
    </location>
</feature>
<reference evidence="9 10" key="1">
    <citation type="submission" date="2016-10" db="EMBL/GenBank/DDBJ databases">
        <authorList>
            <person name="de Groot N.N."/>
        </authorList>
    </citation>
    <scope>NUCLEOTIDE SEQUENCE [LARGE SCALE GENOMIC DNA]</scope>
    <source>
        <strain evidence="9 10">CGMCC 1.3801</strain>
    </source>
</reference>
<dbReference type="EMBL" id="FMTY01000002">
    <property type="protein sequence ID" value="SCX07945.1"/>
    <property type="molecule type" value="Genomic_DNA"/>
</dbReference>
<evidence type="ECO:0000313" key="9">
    <source>
        <dbReference type="EMBL" id="SCX07945.1"/>
    </source>
</evidence>
<feature type="transmembrane region" description="Helical" evidence="8">
    <location>
        <begin position="278"/>
        <end position="295"/>
    </location>
</feature>
<evidence type="ECO:0000256" key="5">
    <source>
        <dbReference type="ARBA" id="ARBA00022692"/>
    </source>
</evidence>
<evidence type="ECO:0000256" key="4">
    <source>
        <dbReference type="ARBA" id="ARBA00022475"/>
    </source>
</evidence>
<dbReference type="GO" id="GO:0005886">
    <property type="term" value="C:plasma membrane"/>
    <property type="evidence" value="ECO:0007669"/>
    <property type="project" value="UniProtKB-SubCell"/>
</dbReference>
<sequence>MTSKEISNGIIRAVLTLVGIALICYFVYQISAVLTYIIISLILTLIGNPIVRFLKRKLKFKNTIAVIMTLFLFSLVIIGFILLFVPLLISQGESLSLLNTAEMEKDFNSLLLQMNEYLANHNIDAQRLYEKSGIGTAFKMTFISDFLNSFINTLSSFGVGIASVFFITFFLLKDKNMFNLIFKWMLPDEHEDKIIASIDKTNELLSRYFIGILLQLFIIFILYLIVLLIFGVQNAVIIAFLCAILNIIPYVGPLIGTCLAVILTMIGNLGGDFISETLPTSLYVMIGFFVIQLIDNNLSQPIIFSNSVKSHPLEIFLIILIGGYLFGIIGMVFAVPLYTVLKVVGKEFIPENKIVQILTKDI</sequence>
<keyword evidence="7 8" id="KW-0472">Membrane</keyword>
<evidence type="ECO:0000256" key="6">
    <source>
        <dbReference type="ARBA" id="ARBA00022989"/>
    </source>
</evidence>
<gene>
    <name evidence="9" type="ORF">SAMN02927925_01257</name>
</gene>